<dbReference type="EMBL" id="JAOPJF010000126">
    <property type="protein sequence ID" value="KAK1138859.1"/>
    <property type="molecule type" value="Genomic_DNA"/>
</dbReference>
<proteinExistence type="predicted"/>
<dbReference type="Proteomes" id="UP001177260">
    <property type="component" value="Unassembled WGS sequence"/>
</dbReference>
<evidence type="ECO:0000313" key="2">
    <source>
        <dbReference type="Proteomes" id="UP001177260"/>
    </source>
</evidence>
<evidence type="ECO:0000313" key="1">
    <source>
        <dbReference type="EMBL" id="KAK1138859.1"/>
    </source>
</evidence>
<comment type="caution">
    <text evidence="1">The sequence shown here is derived from an EMBL/GenBank/DDBJ whole genome shotgun (WGS) entry which is preliminary data.</text>
</comment>
<accession>A0ACC3AN15</accession>
<gene>
    <name evidence="1" type="ORF">N8T08_001730</name>
</gene>
<organism evidence="1 2">
    <name type="scientific">Aspergillus melleus</name>
    <dbReference type="NCBI Taxonomy" id="138277"/>
    <lineage>
        <taxon>Eukaryota</taxon>
        <taxon>Fungi</taxon>
        <taxon>Dikarya</taxon>
        <taxon>Ascomycota</taxon>
        <taxon>Pezizomycotina</taxon>
        <taxon>Eurotiomycetes</taxon>
        <taxon>Eurotiomycetidae</taxon>
        <taxon>Eurotiales</taxon>
        <taxon>Aspergillaceae</taxon>
        <taxon>Aspergillus</taxon>
        <taxon>Aspergillus subgen. Circumdati</taxon>
    </lineage>
</organism>
<keyword evidence="2" id="KW-1185">Reference proteome</keyword>
<sequence length="160" mass="17221">MPLRTLLPCVLLHLLLFSTSTSARRGGGDGEGDSDGDGSDSSNDDGGSSTSTNEHCGSRFQNLEAIDLIPDNVRNWTSSDAGGRRGRNPTTYDCSSFYDEATMSLMFRGNPQCHIDEVVHLLSYAWVGAQTPYPEGPTNPFMIALNAWKSNVKINMGDGG</sequence>
<reference evidence="1 2" key="1">
    <citation type="journal article" date="2023" name="ACS Omega">
        <title>Identification of the Neoaspergillic Acid Biosynthesis Gene Cluster by Establishing an In Vitro CRISPR-Ribonucleoprotein Genetic System in Aspergillus melleus.</title>
        <authorList>
            <person name="Yuan B."/>
            <person name="Grau M.F."/>
            <person name="Murata R.M."/>
            <person name="Torok T."/>
            <person name="Venkateswaran K."/>
            <person name="Stajich J.E."/>
            <person name="Wang C.C.C."/>
        </authorList>
    </citation>
    <scope>NUCLEOTIDE SEQUENCE [LARGE SCALE GENOMIC DNA]</scope>
    <source>
        <strain evidence="1 2">IMV 1140</strain>
    </source>
</reference>
<protein>
    <submittedName>
        <fullName evidence="1">Uncharacterized protein</fullName>
    </submittedName>
</protein>
<name>A0ACC3AN15_9EURO</name>